<dbReference type="Proteomes" id="UP000435112">
    <property type="component" value="Unassembled WGS sequence"/>
</dbReference>
<accession>A0A6A3H9B0</accession>
<feature type="transmembrane region" description="Helical" evidence="1">
    <location>
        <begin position="20"/>
        <end position="40"/>
    </location>
</feature>
<keyword evidence="1" id="KW-0812">Transmembrane</keyword>
<comment type="caution">
    <text evidence="2">The sequence shown here is derived from an EMBL/GenBank/DDBJ whole genome shotgun (WGS) entry which is preliminary data.</text>
</comment>
<evidence type="ECO:0000256" key="1">
    <source>
        <dbReference type="SAM" id="Phobius"/>
    </source>
</evidence>
<evidence type="ECO:0000313" key="5">
    <source>
        <dbReference type="Proteomes" id="UP000429607"/>
    </source>
</evidence>
<name>A0A6A3H9B0_9STRA</name>
<dbReference type="AlphaFoldDB" id="A0A6A3H9B0"/>
<keyword evidence="6" id="KW-1185">Reference proteome</keyword>
<gene>
    <name evidence="3" type="ORF">PR001_g27279</name>
    <name evidence="2" type="ORF">PR002_g28594</name>
    <name evidence="4" type="ORF">PR003_g29719</name>
</gene>
<dbReference type="Proteomes" id="UP000434957">
    <property type="component" value="Unassembled WGS sequence"/>
</dbReference>
<proteinExistence type="predicted"/>
<organism evidence="2 7">
    <name type="scientific">Phytophthora rubi</name>
    <dbReference type="NCBI Taxonomy" id="129364"/>
    <lineage>
        <taxon>Eukaryota</taxon>
        <taxon>Sar</taxon>
        <taxon>Stramenopiles</taxon>
        <taxon>Oomycota</taxon>
        <taxon>Peronosporomycetes</taxon>
        <taxon>Peronosporales</taxon>
        <taxon>Peronosporaceae</taxon>
        <taxon>Phytophthora</taxon>
    </lineage>
</organism>
<keyword evidence="1" id="KW-0472">Membrane</keyword>
<evidence type="ECO:0000313" key="7">
    <source>
        <dbReference type="Proteomes" id="UP000435112"/>
    </source>
</evidence>
<sequence length="55" mass="6482">MVVHLAMTVAGKFFSVSYRALFIVVLIAAVTNVSFLVRWLRCRYVRPQRRQREIL</sequence>
<evidence type="ECO:0000313" key="4">
    <source>
        <dbReference type="EMBL" id="KAE9274067.1"/>
    </source>
</evidence>
<dbReference type="EMBL" id="QXFV01004346">
    <property type="protein sequence ID" value="KAE8970196.1"/>
    <property type="molecule type" value="Genomic_DNA"/>
</dbReference>
<keyword evidence="1" id="KW-1133">Transmembrane helix</keyword>
<evidence type="ECO:0000313" key="3">
    <source>
        <dbReference type="EMBL" id="KAE8970196.1"/>
    </source>
</evidence>
<protein>
    <submittedName>
        <fullName evidence="2">Uncharacterized protein</fullName>
    </submittedName>
</protein>
<dbReference type="Proteomes" id="UP000429607">
    <property type="component" value="Unassembled WGS sequence"/>
</dbReference>
<dbReference type="EMBL" id="QXFU01005091">
    <property type="protein sequence ID" value="KAE8965727.1"/>
    <property type="molecule type" value="Genomic_DNA"/>
</dbReference>
<dbReference type="EMBL" id="QXFT01005136">
    <property type="protein sequence ID" value="KAE9274067.1"/>
    <property type="molecule type" value="Genomic_DNA"/>
</dbReference>
<dbReference type="OrthoDB" id="10361168at2759"/>
<evidence type="ECO:0000313" key="6">
    <source>
        <dbReference type="Proteomes" id="UP000434957"/>
    </source>
</evidence>
<evidence type="ECO:0000313" key="2">
    <source>
        <dbReference type="EMBL" id="KAE8965727.1"/>
    </source>
</evidence>
<reference evidence="5 7" key="1">
    <citation type="submission" date="2018-09" db="EMBL/GenBank/DDBJ databases">
        <title>Genomic investigation of the strawberry pathogen Phytophthora fragariae indicates pathogenicity is determined by transcriptional variation in three key races.</title>
        <authorList>
            <person name="Adams T.M."/>
            <person name="Armitage A.D."/>
            <person name="Sobczyk M.K."/>
            <person name="Bates H.J."/>
            <person name="Dunwell J.M."/>
            <person name="Nellist C.F."/>
            <person name="Harrison R.J."/>
        </authorList>
    </citation>
    <scope>NUCLEOTIDE SEQUENCE [LARGE SCALE GENOMIC DNA]</scope>
    <source>
        <strain evidence="3 5">SCRP249</strain>
        <strain evidence="2 7">SCRP324</strain>
        <strain evidence="4 6">SCRP333</strain>
    </source>
</reference>